<evidence type="ECO:0000313" key="3">
    <source>
        <dbReference type="Proteomes" id="UP000325614"/>
    </source>
</evidence>
<evidence type="ECO:0000313" key="2">
    <source>
        <dbReference type="EMBL" id="QFU15235.1"/>
    </source>
</evidence>
<accession>A0A5P9JVM8</accession>
<sequence length="112" mass="12677">MQVFASTIVRTMSRPLAQTEPEPPGPGRSRRGFSTKIHKADRDGGPLDYCLNSDSPHFERLLDRGRVSIEQTLNQLKRFKRFALRCEETEKNYGSFVAPALSFILIKSVHTA</sequence>
<keyword evidence="3" id="KW-1185">Reference proteome</keyword>
<evidence type="ECO:0000256" key="1">
    <source>
        <dbReference type="SAM" id="MobiDB-lite"/>
    </source>
</evidence>
<dbReference type="EMBL" id="CP045423">
    <property type="protein sequence ID" value="QFU15235.1"/>
    <property type="molecule type" value="Genomic_DNA"/>
</dbReference>
<name>A0A5P9JVM8_9HYPH</name>
<feature type="compositionally biased region" description="Basic residues" evidence="1">
    <location>
        <begin position="28"/>
        <end position="37"/>
    </location>
</feature>
<feature type="compositionally biased region" description="Polar residues" evidence="1">
    <location>
        <begin position="1"/>
        <end position="10"/>
    </location>
</feature>
<dbReference type="RefSeq" id="WP_152584881.1">
    <property type="nucleotide sequence ID" value="NZ_CP045423.1"/>
</dbReference>
<feature type="region of interest" description="Disordered" evidence="1">
    <location>
        <begin position="1"/>
        <end position="41"/>
    </location>
</feature>
<gene>
    <name evidence="2" type="ORF">GDR74_02815</name>
</gene>
<dbReference type="AlphaFoldDB" id="A0A5P9JVM8"/>
<dbReference type="KEGG" id="mico:GDR74_02815"/>
<organism evidence="2 3">
    <name type="scientific">Microvirga thermotolerans</name>
    <dbReference type="NCBI Taxonomy" id="2651334"/>
    <lineage>
        <taxon>Bacteria</taxon>
        <taxon>Pseudomonadati</taxon>
        <taxon>Pseudomonadota</taxon>
        <taxon>Alphaproteobacteria</taxon>
        <taxon>Hyphomicrobiales</taxon>
        <taxon>Methylobacteriaceae</taxon>
        <taxon>Microvirga</taxon>
    </lineage>
</organism>
<dbReference type="Proteomes" id="UP000325614">
    <property type="component" value="Chromosome"/>
</dbReference>
<protein>
    <submittedName>
        <fullName evidence="2">Uncharacterized protein</fullName>
    </submittedName>
</protein>
<proteinExistence type="predicted"/>
<reference evidence="2 3" key="1">
    <citation type="submission" date="2019-10" db="EMBL/GenBank/DDBJ databases">
        <title>Isolation, Identification of Microvirga thermotolerans HR1, a novel thermophilic bacterium and Comparative Genomics of the genus Microvirga.</title>
        <authorList>
            <person name="Li J."/>
            <person name="Zhang W."/>
            <person name="Lin M."/>
            <person name="Wang J."/>
        </authorList>
    </citation>
    <scope>NUCLEOTIDE SEQUENCE [LARGE SCALE GENOMIC DNA]</scope>
    <source>
        <strain evidence="2 3">HR1</strain>
    </source>
</reference>